<organism evidence="1 2">
    <name type="scientific">Candidatus Clostridium eludens</name>
    <dbReference type="NCBI Taxonomy" id="3381663"/>
    <lineage>
        <taxon>Bacteria</taxon>
        <taxon>Bacillati</taxon>
        <taxon>Bacillota</taxon>
        <taxon>Clostridia</taxon>
        <taxon>Eubacteriales</taxon>
        <taxon>Clostridiaceae</taxon>
        <taxon>Clostridium</taxon>
    </lineage>
</organism>
<dbReference type="EMBL" id="JBJHZX010000002">
    <property type="protein sequence ID" value="MFL0194323.1"/>
    <property type="molecule type" value="Genomic_DNA"/>
</dbReference>
<sequence length="50" mass="5512">MITLVLPGLRYLGNVKVIGIISTLVGNKMKMRNKETVNAGIIVVFTHFNP</sequence>
<name>A0ABW8SEM1_9CLOT</name>
<proteinExistence type="predicted"/>
<reference evidence="1 2" key="1">
    <citation type="submission" date="2024-11" db="EMBL/GenBank/DDBJ databases">
        <authorList>
            <person name="Heng Y.C."/>
            <person name="Lim A.C.H."/>
            <person name="Lee J.K.Y."/>
            <person name="Kittelmann S."/>
        </authorList>
    </citation>
    <scope>NUCLEOTIDE SEQUENCE [LARGE SCALE GENOMIC DNA]</scope>
    <source>
        <strain evidence="1 2">WILCCON 0269</strain>
    </source>
</reference>
<dbReference type="RefSeq" id="WP_406790442.1">
    <property type="nucleotide sequence ID" value="NZ_JBJHZX010000002.1"/>
</dbReference>
<protein>
    <submittedName>
        <fullName evidence="1">Uncharacterized protein</fullName>
    </submittedName>
</protein>
<evidence type="ECO:0000313" key="2">
    <source>
        <dbReference type="Proteomes" id="UP001623660"/>
    </source>
</evidence>
<accession>A0ABW8SEM1</accession>
<gene>
    <name evidence="1" type="ORF">ACJDU8_01850</name>
</gene>
<keyword evidence="2" id="KW-1185">Reference proteome</keyword>
<dbReference type="Proteomes" id="UP001623660">
    <property type="component" value="Unassembled WGS sequence"/>
</dbReference>
<comment type="caution">
    <text evidence="1">The sequence shown here is derived from an EMBL/GenBank/DDBJ whole genome shotgun (WGS) entry which is preliminary data.</text>
</comment>
<evidence type="ECO:0000313" key="1">
    <source>
        <dbReference type="EMBL" id="MFL0194323.1"/>
    </source>
</evidence>